<gene>
    <name evidence="2" type="ORF">H6G24_02910</name>
</gene>
<dbReference type="RefSeq" id="WP_190538576.1">
    <property type="nucleotide sequence ID" value="NZ_CAWPNO010000062.1"/>
</dbReference>
<protein>
    <recommendedName>
        <fullName evidence="4">DUF998 domain-containing protein</fullName>
    </recommendedName>
</protein>
<evidence type="ECO:0000313" key="3">
    <source>
        <dbReference type="Proteomes" id="UP000658514"/>
    </source>
</evidence>
<feature type="transmembrane region" description="Helical" evidence="1">
    <location>
        <begin position="84"/>
        <end position="101"/>
    </location>
</feature>
<keyword evidence="1" id="KW-0812">Transmembrane</keyword>
<organism evidence="2 3">
    <name type="scientific">Calothrix parietina FACHB-288</name>
    <dbReference type="NCBI Taxonomy" id="2692896"/>
    <lineage>
        <taxon>Bacteria</taxon>
        <taxon>Bacillati</taxon>
        <taxon>Cyanobacteriota</taxon>
        <taxon>Cyanophyceae</taxon>
        <taxon>Nostocales</taxon>
        <taxon>Calotrichaceae</taxon>
        <taxon>Calothrix</taxon>
    </lineage>
</organism>
<name>A0ABR8A3A8_9CYAN</name>
<evidence type="ECO:0000256" key="1">
    <source>
        <dbReference type="SAM" id="Phobius"/>
    </source>
</evidence>
<feature type="transmembrane region" description="Helical" evidence="1">
    <location>
        <begin position="53"/>
        <end position="72"/>
    </location>
</feature>
<dbReference type="Proteomes" id="UP000658514">
    <property type="component" value="Unassembled WGS sequence"/>
</dbReference>
<feature type="transmembrane region" description="Helical" evidence="1">
    <location>
        <begin position="107"/>
        <end position="129"/>
    </location>
</feature>
<evidence type="ECO:0000313" key="2">
    <source>
        <dbReference type="EMBL" id="MBD2194447.1"/>
    </source>
</evidence>
<keyword evidence="1" id="KW-0472">Membrane</keyword>
<comment type="caution">
    <text evidence="2">The sequence shown here is derived from an EMBL/GenBank/DDBJ whole genome shotgun (WGS) entry which is preliminary data.</text>
</comment>
<proteinExistence type="predicted"/>
<keyword evidence="1" id="KW-1133">Transmembrane helix</keyword>
<sequence length="204" mass="22511">MSIYKTILWFNSLSLLLIIILIFATKAFDISAGGLFLPPPAPQYPSAGLLTHTFQLLCCVPPLVCAFSFALLQKIKPNGKNNKFLLFSALLTAGFLINEIYRIHITALQFGIPKLGTVFIYATIGIAYGLTFRKQLKSTQYFTLIAGLGLLAIAITVDSLKLSGNSIPSLLEGIPKLFSGLNVALYYWFVCYQEVLNSLHLEKK</sequence>
<evidence type="ECO:0008006" key="4">
    <source>
        <dbReference type="Google" id="ProtNLM"/>
    </source>
</evidence>
<reference evidence="2 3" key="1">
    <citation type="journal article" date="2020" name="ISME J.">
        <title>Comparative genomics reveals insights into cyanobacterial evolution and habitat adaptation.</title>
        <authorList>
            <person name="Chen M.Y."/>
            <person name="Teng W.K."/>
            <person name="Zhao L."/>
            <person name="Hu C.X."/>
            <person name="Zhou Y.K."/>
            <person name="Han B.P."/>
            <person name="Song L.R."/>
            <person name="Shu W.S."/>
        </authorList>
    </citation>
    <scope>NUCLEOTIDE SEQUENCE [LARGE SCALE GENOMIC DNA]</scope>
    <source>
        <strain evidence="2 3">FACHB-288</strain>
    </source>
</reference>
<dbReference type="EMBL" id="JACJQH010000003">
    <property type="protein sequence ID" value="MBD2194447.1"/>
    <property type="molecule type" value="Genomic_DNA"/>
</dbReference>
<feature type="transmembrane region" description="Helical" evidence="1">
    <location>
        <begin position="141"/>
        <end position="157"/>
    </location>
</feature>
<keyword evidence="3" id="KW-1185">Reference proteome</keyword>
<feature type="transmembrane region" description="Helical" evidence="1">
    <location>
        <begin position="177"/>
        <end position="196"/>
    </location>
</feature>
<accession>A0ABR8A3A8</accession>